<gene>
    <name evidence="5" type="ORF">CV102_10870</name>
</gene>
<dbReference type="AlphaFoldDB" id="A0A8J8Q6T4"/>
<evidence type="ECO:0000313" key="5">
    <source>
        <dbReference type="EMBL" id="TYL38310.1"/>
    </source>
</evidence>
<sequence>MPGARIQRGERVTLRSLEDEDLPFLQRAYANPELRYPLGAPLKSRDRLEAWIEDDADRFLVCLDEDDADDGTPDEGSTRRIGAVTVEDADWRRPDLVYWLVPEVHGEGYGREAVSLVVDYVFRTDDVPGVGAAAYDFNDVSRGLLESLGFVEEGRIRKDRFVDGGYRDTIQYGLLREERQDERDR</sequence>
<dbReference type="Proteomes" id="UP000766904">
    <property type="component" value="Unassembled WGS sequence"/>
</dbReference>
<protein>
    <submittedName>
        <fullName evidence="5">N-acetyltransferase</fullName>
    </submittedName>
</protein>
<evidence type="ECO:0000256" key="1">
    <source>
        <dbReference type="ARBA" id="ARBA00022679"/>
    </source>
</evidence>
<comment type="similarity">
    <text evidence="3">Belongs to the acetyltransferase family. RimJ subfamily.</text>
</comment>
<dbReference type="InterPro" id="IPR016181">
    <property type="entry name" value="Acyl_CoA_acyltransferase"/>
</dbReference>
<dbReference type="PANTHER" id="PTHR43792:SF8">
    <property type="entry name" value="[RIBOSOMAL PROTEIN US5]-ALANINE N-ACETYLTRANSFERASE"/>
    <property type="match status" value="1"/>
</dbReference>
<evidence type="ECO:0000256" key="2">
    <source>
        <dbReference type="ARBA" id="ARBA00023315"/>
    </source>
</evidence>
<dbReference type="PROSITE" id="PS51186">
    <property type="entry name" value="GNAT"/>
    <property type="match status" value="1"/>
</dbReference>
<proteinExistence type="inferred from homology"/>
<accession>A0A8J8Q6T4</accession>
<dbReference type="InterPro" id="IPR051531">
    <property type="entry name" value="N-acetyltransferase"/>
</dbReference>
<dbReference type="SUPFAM" id="SSF55729">
    <property type="entry name" value="Acyl-CoA N-acyltransferases (Nat)"/>
    <property type="match status" value="1"/>
</dbReference>
<feature type="domain" description="N-acetyltransferase" evidence="4">
    <location>
        <begin position="12"/>
        <end position="177"/>
    </location>
</feature>
<keyword evidence="6" id="KW-1185">Reference proteome</keyword>
<reference evidence="5" key="1">
    <citation type="submission" date="2017-11" db="EMBL/GenBank/DDBJ databases">
        <authorList>
            <person name="Kajale S.C."/>
            <person name="Sharma A."/>
        </authorList>
    </citation>
    <scope>NUCLEOTIDE SEQUENCE</scope>
    <source>
        <strain evidence="5">LS1_42</strain>
    </source>
</reference>
<evidence type="ECO:0000256" key="3">
    <source>
        <dbReference type="ARBA" id="ARBA00038502"/>
    </source>
</evidence>
<dbReference type="GO" id="GO:0016747">
    <property type="term" value="F:acyltransferase activity, transferring groups other than amino-acyl groups"/>
    <property type="evidence" value="ECO:0007669"/>
    <property type="project" value="InterPro"/>
</dbReference>
<dbReference type="Gene3D" id="3.40.630.30">
    <property type="match status" value="1"/>
</dbReference>
<keyword evidence="1" id="KW-0808">Transferase</keyword>
<dbReference type="RefSeq" id="WP_148858008.1">
    <property type="nucleotide sequence ID" value="NZ_PHNJ01000005.1"/>
</dbReference>
<organism evidence="5 6">
    <name type="scientific">Natronococcus pandeyae</name>
    <dbReference type="NCBI Taxonomy" id="2055836"/>
    <lineage>
        <taxon>Archaea</taxon>
        <taxon>Methanobacteriati</taxon>
        <taxon>Methanobacteriota</taxon>
        <taxon>Stenosarchaea group</taxon>
        <taxon>Halobacteria</taxon>
        <taxon>Halobacteriales</taxon>
        <taxon>Natrialbaceae</taxon>
        <taxon>Natronococcus</taxon>
    </lineage>
</organism>
<evidence type="ECO:0000313" key="6">
    <source>
        <dbReference type="Proteomes" id="UP000766904"/>
    </source>
</evidence>
<dbReference type="EMBL" id="PHNJ01000005">
    <property type="protein sequence ID" value="TYL38310.1"/>
    <property type="molecule type" value="Genomic_DNA"/>
</dbReference>
<evidence type="ECO:0000259" key="4">
    <source>
        <dbReference type="PROSITE" id="PS51186"/>
    </source>
</evidence>
<dbReference type="InterPro" id="IPR000182">
    <property type="entry name" value="GNAT_dom"/>
</dbReference>
<dbReference type="OrthoDB" id="120213at2157"/>
<name>A0A8J8Q6T4_9EURY</name>
<keyword evidence="2" id="KW-0012">Acyltransferase</keyword>
<comment type="caution">
    <text evidence="5">The sequence shown here is derived from an EMBL/GenBank/DDBJ whole genome shotgun (WGS) entry which is preliminary data.</text>
</comment>
<dbReference type="Pfam" id="PF13302">
    <property type="entry name" value="Acetyltransf_3"/>
    <property type="match status" value="1"/>
</dbReference>
<dbReference type="PANTHER" id="PTHR43792">
    <property type="entry name" value="GNAT FAMILY, PUTATIVE (AFU_ORTHOLOGUE AFUA_3G00765)-RELATED-RELATED"/>
    <property type="match status" value="1"/>
</dbReference>